<dbReference type="Pfam" id="PF23826">
    <property type="entry name" value="DUF7196"/>
    <property type="match status" value="1"/>
</dbReference>
<protein>
    <recommendedName>
        <fullName evidence="1">DUF7196 domain-containing protein</fullName>
    </recommendedName>
</protein>
<dbReference type="AlphaFoldDB" id="A0A7I7UC92"/>
<evidence type="ECO:0000313" key="3">
    <source>
        <dbReference type="Proteomes" id="UP000467252"/>
    </source>
</evidence>
<reference evidence="2 3" key="1">
    <citation type="journal article" date="2019" name="Emerg. Microbes Infect.">
        <title>Comprehensive subspecies identification of 175 nontuberculous mycobacteria species based on 7547 genomic profiles.</title>
        <authorList>
            <person name="Matsumoto Y."/>
            <person name="Kinjo T."/>
            <person name="Motooka D."/>
            <person name="Nabeya D."/>
            <person name="Jung N."/>
            <person name="Uechi K."/>
            <person name="Horii T."/>
            <person name="Iida T."/>
            <person name="Fujita J."/>
            <person name="Nakamura S."/>
        </authorList>
    </citation>
    <scope>NUCLEOTIDE SEQUENCE [LARGE SCALE GENOMIC DNA]</scope>
    <source>
        <strain evidence="2 3">JCM 6370</strain>
    </source>
</reference>
<name>A0A7I7UC92_MYCPV</name>
<evidence type="ECO:0000259" key="1">
    <source>
        <dbReference type="Pfam" id="PF23826"/>
    </source>
</evidence>
<gene>
    <name evidence="2" type="ORF">MPUL_00150</name>
</gene>
<feature type="domain" description="DUF7196" evidence="1">
    <location>
        <begin position="1"/>
        <end position="63"/>
    </location>
</feature>
<accession>A0A7I7UC92</accession>
<keyword evidence="3" id="KW-1185">Reference proteome</keyword>
<sequence length="65" mass="6747">MACSRCGSGRRRAGATKPKTGVKVLGYDFVPPGGGAAVRYLTELEAQRAQRRHGGGTITEVTKGG</sequence>
<dbReference type="EMBL" id="AP022599">
    <property type="protein sequence ID" value="BBY78857.1"/>
    <property type="molecule type" value="Genomic_DNA"/>
</dbReference>
<evidence type="ECO:0000313" key="2">
    <source>
        <dbReference type="EMBL" id="BBY78857.1"/>
    </source>
</evidence>
<dbReference type="InterPro" id="IPR055620">
    <property type="entry name" value="DUF7196"/>
</dbReference>
<proteinExistence type="predicted"/>
<dbReference type="Proteomes" id="UP000467252">
    <property type="component" value="Chromosome"/>
</dbReference>
<organism evidence="2 3">
    <name type="scientific">Mycolicibacterium pulveris</name>
    <name type="common">Mycobacterium pulveris</name>
    <dbReference type="NCBI Taxonomy" id="36813"/>
    <lineage>
        <taxon>Bacteria</taxon>
        <taxon>Bacillati</taxon>
        <taxon>Actinomycetota</taxon>
        <taxon>Actinomycetes</taxon>
        <taxon>Mycobacteriales</taxon>
        <taxon>Mycobacteriaceae</taxon>
        <taxon>Mycolicibacterium</taxon>
    </lineage>
</organism>
<dbReference type="RefSeq" id="WP_163896458.1">
    <property type="nucleotide sequence ID" value="NZ_AP022599.1"/>
</dbReference>